<name>A0A2T0Q0C2_9ACTN</name>
<dbReference type="EMBL" id="PVZC01000006">
    <property type="protein sequence ID" value="PRX97216.1"/>
    <property type="molecule type" value="Genomic_DNA"/>
</dbReference>
<protein>
    <recommendedName>
        <fullName evidence="5">DUF3558 domain-containing protein</fullName>
    </recommendedName>
</protein>
<keyword evidence="2" id="KW-1133">Transmembrane helix</keyword>
<evidence type="ECO:0000256" key="1">
    <source>
        <dbReference type="SAM" id="MobiDB-lite"/>
    </source>
</evidence>
<dbReference type="Proteomes" id="UP000237846">
    <property type="component" value="Unassembled WGS sequence"/>
</dbReference>
<accession>A0A2T0Q0C2</accession>
<feature type="region of interest" description="Disordered" evidence="1">
    <location>
        <begin position="128"/>
        <end position="176"/>
    </location>
</feature>
<evidence type="ECO:0000313" key="3">
    <source>
        <dbReference type="EMBL" id="PRX97216.1"/>
    </source>
</evidence>
<keyword evidence="2" id="KW-0812">Transmembrane</keyword>
<keyword evidence="4" id="KW-1185">Reference proteome</keyword>
<keyword evidence="2" id="KW-0472">Membrane</keyword>
<comment type="caution">
    <text evidence="3">The sequence shown here is derived from an EMBL/GenBank/DDBJ whole genome shotgun (WGS) entry which is preliminary data.</text>
</comment>
<feature type="compositionally biased region" description="Low complexity" evidence="1">
    <location>
        <begin position="147"/>
        <end position="163"/>
    </location>
</feature>
<gene>
    <name evidence="3" type="ORF">CLV72_106252</name>
</gene>
<feature type="transmembrane region" description="Helical" evidence="2">
    <location>
        <begin position="97"/>
        <end position="120"/>
    </location>
</feature>
<feature type="compositionally biased region" description="Low complexity" evidence="1">
    <location>
        <begin position="1"/>
        <end position="13"/>
    </location>
</feature>
<evidence type="ECO:0000313" key="4">
    <source>
        <dbReference type="Proteomes" id="UP000237846"/>
    </source>
</evidence>
<dbReference type="RefSeq" id="WP_106249081.1">
    <property type="nucleotide sequence ID" value="NZ_PVZC01000006.1"/>
</dbReference>
<evidence type="ECO:0008006" key="5">
    <source>
        <dbReference type="Google" id="ProtNLM"/>
    </source>
</evidence>
<proteinExistence type="predicted"/>
<reference evidence="3 4" key="1">
    <citation type="submission" date="2018-03" db="EMBL/GenBank/DDBJ databases">
        <title>Genomic Encyclopedia of Archaeal and Bacterial Type Strains, Phase II (KMG-II): from individual species to whole genera.</title>
        <authorList>
            <person name="Goeker M."/>
        </authorList>
    </citation>
    <scope>NUCLEOTIDE SEQUENCE [LARGE SCALE GENOMIC DNA]</scope>
    <source>
        <strain evidence="3 4">DSM 45601</strain>
    </source>
</reference>
<dbReference type="OrthoDB" id="3431813at2"/>
<sequence>MANNGPYGDHSGYPPGGDGGQPPYPGHGSSGPQPPYGGGPGPYGSGPQPTHPHHGGPEFYQPGAPGGPGFGGPPPPGSGYPSESVGYPAPQRSNTGLFIGLGVGGLVLALVVIFTAVVLFRGGEPAPAPVGGETQAQPGPETPEAPQPSGETGGEQPEGTPNELPSEPCEGVSEATREANNLAGASQTQNISDSQSYCTFSSYEGGIYTLDITYQLPYSISNDAEAAAQDLFTTTRQSETRADSIDNREIATDEDLSGLGDQAAYIAYSTPDYILTQGVGVVIVRQGTIVMTIEYAGAVDVGEYGYEQEPIDLAEVEVVQDMAEEAIQLIS</sequence>
<evidence type="ECO:0000256" key="2">
    <source>
        <dbReference type="SAM" id="Phobius"/>
    </source>
</evidence>
<organism evidence="3 4">
    <name type="scientific">Allonocardiopsis opalescens</name>
    <dbReference type="NCBI Taxonomy" id="1144618"/>
    <lineage>
        <taxon>Bacteria</taxon>
        <taxon>Bacillati</taxon>
        <taxon>Actinomycetota</taxon>
        <taxon>Actinomycetes</taxon>
        <taxon>Streptosporangiales</taxon>
        <taxon>Allonocardiopsis</taxon>
    </lineage>
</organism>
<dbReference type="AlphaFoldDB" id="A0A2T0Q0C2"/>
<feature type="region of interest" description="Disordered" evidence="1">
    <location>
        <begin position="1"/>
        <end position="87"/>
    </location>
</feature>